<dbReference type="InterPro" id="IPR016047">
    <property type="entry name" value="M23ase_b-sheet_dom"/>
</dbReference>
<dbReference type="Gene3D" id="2.70.70.10">
    <property type="entry name" value="Glucose Permease (Domain IIA)"/>
    <property type="match status" value="1"/>
</dbReference>
<dbReference type="STRING" id="1579979.WM2015_1625"/>
<dbReference type="SUPFAM" id="SSF51261">
    <property type="entry name" value="Duplicated hybrid motif"/>
    <property type="match status" value="1"/>
</dbReference>
<keyword evidence="4" id="KW-1185">Reference proteome</keyword>
<feature type="domain" description="M23ase beta-sheet core" evidence="2">
    <location>
        <begin position="168"/>
        <end position="264"/>
    </location>
</feature>
<organism evidence="3 4">
    <name type="scientific">Wenzhouxiangella marina</name>
    <dbReference type="NCBI Taxonomy" id="1579979"/>
    <lineage>
        <taxon>Bacteria</taxon>
        <taxon>Pseudomonadati</taxon>
        <taxon>Pseudomonadota</taxon>
        <taxon>Gammaproteobacteria</taxon>
        <taxon>Chromatiales</taxon>
        <taxon>Wenzhouxiangellaceae</taxon>
        <taxon>Wenzhouxiangella</taxon>
    </lineage>
</organism>
<evidence type="ECO:0000256" key="1">
    <source>
        <dbReference type="ARBA" id="ARBA00022729"/>
    </source>
</evidence>
<protein>
    <submittedName>
        <fullName evidence="3">Peptidase M23B</fullName>
    </submittedName>
</protein>
<dbReference type="PANTHER" id="PTHR21666">
    <property type="entry name" value="PEPTIDASE-RELATED"/>
    <property type="match status" value="1"/>
</dbReference>
<dbReference type="InterPro" id="IPR011055">
    <property type="entry name" value="Dup_hybrid_motif"/>
</dbReference>
<dbReference type="KEGG" id="wma:WM2015_1625"/>
<evidence type="ECO:0000313" key="3">
    <source>
        <dbReference type="EMBL" id="AKS41995.1"/>
    </source>
</evidence>
<accession>A0A0K0XWE7</accession>
<gene>
    <name evidence="3" type="ORF">WM2015_1625</name>
</gene>
<dbReference type="PANTHER" id="PTHR21666:SF289">
    <property type="entry name" value="L-ALA--D-GLU ENDOPEPTIDASE"/>
    <property type="match status" value="1"/>
</dbReference>
<keyword evidence="1" id="KW-0732">Signal</keyword>
<dbReference type="EMBL" id="CP012154">
    <property type="protein sequence ID" value="AKS41995.1"/>
    <property type="molecule type" value="Genomic_DNA"/>
</dbReference>
<sequence>MRHRYLITITDYRGARHYTLTQLMKRMLAGVLCAVGLVFLTGTLLLHGLNSRVNELNGELASLETRQAEIMASNDALLADRQALQREVDEKADSLMALSSELESIEILIGLRAEPERPLAQRIDTASQTAFEKRLMLESIPSGFPVESEVVTSRFGMRRHPIRDELAMHGGADLRATTGTPIYATADGVVEWASFHHNSGLGKMVKLVHNYGFSTIYGHMDEIEVQVGTYIKRGELIGYSGNTGASAAPHLHYEVRHLNRRLDPLPFLNWSINDYDRVFTEEDRVEWESLVEVIRRTASVAAERPSSLQAQNWSATSP</sequence>
<dbReference type="GO" id="GO:0004222">
    <property type="term" value="F:metalloendopeptidase activity"/>
    <property type="evidence" value="ECO:0007669"/>
    <property type="project" value="TreeGrafter"/>
</dbReference>
<name>A0A0K0XWE7_9GAMM</name>
<dbReference type="Pfam" id="PF01551">
    <property type="entry name" value="Peptidase_M23"/>
    <property type="match status" value="1"/>
</dbReference>
<proteinExistence type="predicted"/>
<evidence type="ECO:0000259" key="2">
    <source>
        <dbReference type="Pfam" id="PF01551"/>
    </source>
</evidence>
<dbReference type="InterPro" id="IPR050570">
    <property type="entry name" value="Cell_wall_metabolism_enzyme"/>
</dbReference>
<dbReference type="Proteomes" id="UP000066624">
    <property type="component" value="Chromosome"/>
</dbReference>
<dbReference type="FunFam" id="2.70.70.10:FF:000006">
    <property type="entry name" value="M23 family peptidase"/>
    <property type="match status" value="1"/>
</dbReference>
<reference evidence="3 4" key="1">
    <citation type="submission" date="2015-07" db="EMBL/GenBank/DDBJ databases">
        <authorList>
            <person name="Noorani M."/>
        </authorList>
    </citation>
    <scope>NUCLEOTIDE SEQUENCE [LARGE SCALE GENOMIC DNA]</scope>
    <source>
        <strain evidence="3 4">KCTC 42284</strain>
    </source>
</reference>
<evidence type="ECO:0000313" key="4">
    <source>
        <dbReference type="Proteomes" id="UP000066624"/>
    </source>
</evidence>
<dbReference type="RefSeq" id="WP_049725590.1">
    <property type="nucleotide sequence ID" value="NZ_CP012154.1"/>
</dbReference>
<dbReference type="CDD" id="cd12797">
    <property type="entry name" value="M23_peptidase"/>
    <property type="match status" value="1"/>
</dbReference>
<dbReference type="AlphaFoldDB" id="A0A0K0XWE7"/>